<dbReference type="EMBL" id="SWKV01000063">
    <property type="protein sequence ID" value="KAF3034933.1"/>
    <property type="molecule type" value="Genomic_DNA"/>
</dbReference>
<dbReference type="Proteomes" id="UP000758155">
    <property type="component" value="Unassembled WGS sequence"/>
</dbReference>
<dbReference type="AlphaFoldDB" id="A0A9P4WK70"/>
<protein>
    <submittedName>
        <fullName evidence="2">Uncharacterized protein</fullName>
    </submittedName>
</protein>
<feature type="region of interest" description="Disordered" evidence="1">
    <location>
        <begin position="337"/>
        <end position="393"/>
    </location>
</feature>
<gene>
    <name evidence="2" type="ORF">E8E12_007117</name>
</gene>
<name>A0A9P4WK70_9PLEO</name>
<dbReference type="OrthoDB" id="3793524at2759"/>
<sequence length="393" mass="44268">MGMLNVQGPNDASQNPRENALHVYEPMMYGGIYIQDDIVGQYLAQRDAQRASIEALQAPMSHYVSEPAGYSRRSHRFELSCESYASGNAQRWYPDPETIRHLHALHPLLPHISPERKLNALNGLEIDIIDGTTNQVLYRAAPKKLLVLFLGREVVKKFIRTFAREDNEAWRGLPTEQKLVLPSNATSAAALKILLSWMVHACKSATMHSMRPIRIPNNLFVACSLARTFELFRLHRDAYRLDVAITQQFSSKRPIFAVEIETMWTCLGQNDKYVYACIRALGQRISGPRVAEDLQSLAVRCPGLYARLNDYGLNELYRPQFGREWFGKMDRRSDVLSQARRGSTGDDTAPVPHGLPSNGRPGDTETSNLTPQGVRTFNPSAPSFRPVGSWDNS</sequence>
<keyword evidence="3" id="KW-1185">Reference proteome</keyword>
<evidence type="ECO:0000256" key="1">
    <source>
        <dbReference type="SAM" id="MobiDB-lite"/>
    </source>
</evidence>
<reference evidence="2" key="1">
    <citation type="submission" date="2019-04" db="EMBL/GenBank/DDBJ databases">
        <title>Sequencing of skin fungus with MAO and IRED activity.</title>
        <authorList>
            <person name="Marsaioli A.J."/>
            <person name="Bonatto J.M.C."/>
            <person name="Reis Junior O."/>
        </authorList>
    </citation>
    <scope>NUCLEOTIDE SEQUENCE</scope>
    <source>
        <strain evidence="2">28M1</strain>
    </source>
</reference>
<comment type="caution">
    <text evidence="2">The sequence shown here is derived from an EMBL/GenBank/DDBJ whole genome shotgun (WGS) entry which is preliminary data.</text>
</comment>
<evidence type="ECO:0000313" key="3">
    <source>
        <dbReference type="Proteomes" id="UP000758155"/>
    </source>
</evidence>
<proteinExistence type="predicted"/>
<feature type="compositionally biased region" description="Polar residues" evidence="1">
    <location>
        <begin position="364"/>
        <end position="381"/>
    </location>
</feature>
<accession>A0A9P4WK70</accession>
<organism evidence="2 3">
    <name type="scientific">Didymella heteroderae</name>
    <dbReference type="NCBI Taxonomy" id="1769908"/>
    <lineage>
        <taxon>Eukaryota</taxon>
        <taxon>Fungi</taxon>
        <taxon>Dikarya</taxon>
        <taxon>Ascomycota</taxon>
        <taxon>Pezizomycotina</taxon>
        <taxon>Dothideomycetes</taxon>
        <taxon>Pleosporomycetidae</taxon>
        <taxon>Pleosporales</taxon>
        <taxon>Pleosporineae</taxon>
        <taxon>Didymellaceae</taxon>
        <taxon>Didymella</taxon>
    </lineage>
</organism>
<evidence type="ECO:0000313" key="2">
    <source>
        <dbReference type="EMBL" id="KAF3034933.1"/>
    </source>
</evidence>